<dbReference type="Pfam" id="PF06299">
    <property type="entry name" value="DUF1045"/>
    <property type="match status" value="1"/>
</dbReference>
<accession>A0A2W5SGA4</accession>
<dbReference type="AlphaFoldDB" id="A0A2W5SGA4"/>
<dbReference type="PIRSF" id="PIRSF033328">
    <property type="entry name" value="Phest_Mll4975"/>
    <property type="match status" value="1"/>
</dbReference>
<comment type="caution">
    <text evidence="1">The sequence shown here is derived from an EMBL/GenBank/DDBJ whole genome shotgun (WGS) entry which is preliminary data.</text>
</comment>
<dbReference type="EMBL" id="QFQS01000001">
    <property type="protein sequence ID" value="PZQ99832.1"/>
    <property type="molecule type" value="Genomic_DNA"/>
</dbReference>
<organism evidence="1 2">
    <name type="scientific">Cereibacter sphaeroides</name>
    <name type="common">Rhodobacter sphaeroides</name>
    <dbReference type="NCBI Taxonomy" id="1063"/>
    <lineage>
        <taxon>Bacteria</taxon>
        <taxon>Pseudomonadati</taxon>
        <taxon>Pseudomonadota</taxon>
        <taxon>Alphaproteobacteria</taxon>
        <taxon>Rhodobacterales</taxon>
        <taxon>Paracoccaceae</taxon>
        <taxon>Cereibacter</taxon>
    </lineage>
</organism>
<proteinExistence type="predicted"/>
<evidence type="ECO:0000313" key="2">
    <source>
        <dbReference type="Proteomes" id="UP000248975"/>
    </source>
</evidence>
<dbReference type="InterPro" id="IPR009389">
    <property type="entry name" value="DUF1045"/>
</dbReference>
<gene>
    <name evidence="1" type="ORF">DI533_04095</name>
</gene>
<sequence length="229" mass="25058">MNGYDRYAIYWAPAPGTFADLAASWLGWDPVSGQTTAHPTVSGLPMPVEAITVTPRKYGFHGTVKPPFRLAEGTDAEALHSATTALCEKLAPVTMPSLSIHRIGGFIALTPDGDTQPLAKLAARVVEDLDSFRAPPDAAEIVRRRPERLSEAQRAHLQRWGYPYVMDQFQFHLTLSGDLRVAEAEQVEAVLAPLFAPVLPQPFTVSELCLFGQGSDGMFRNLHRYTLSG</sequence>
<name>A0A2W5SGA4_CERSP</name>
<dbReference type="NCBIfam" id="TIGR03223">
    <property type="entry name" value="Phn_opern_protn"/>
    <property type="match status" value="1"/>
</dbReference>
<dbReference type="Gene3D" id="3.90.1140.10">
    <property type="entry name" value="Cyclic phosphodiesterase"/>
    <property type="match status" value="1"/>
</dbReference>
<protein>
    <submittedName>
        <fullName evidence="1">Phosphonate metabolism protein</fullName>
    </submittedName>
</protein>
<reference evidence="1 2" key="1">
    <citation type="submission" date="2017-08" db="EMBL/GenBank/DDBJ databases">
        <title>Infants hospitalized years apart are colonized by the same room-sourced microbial strains.</title>
        <authorList>
            <person name="Brooks B."/>
            <person name="Olm M.R."/>
            <person name="Firek B.A."/>
            <person name="Baker R."/>
            <person name="Thomas B.C."/>
            <person name="Morowitz M.J."/>
            <person name="Banfield J.F."/>
        </authorList>
    </citation>
    <scope>NUCLEOTIDE SEQUENCE [LARGE SCALE GENOMIC DNA]</scope>
    <source>
        <strain evidence="1">S2_003_000_R2_11</strain>
    </source>
</reference>
<dbReference type="Proteomes" id="UP000248975">
    <property type="component" value="Unassembled WGS sequence"/>
</dbReference>
<evidence type="ECO:0000313" key="1">
    <source>
        <dbReference type="EMBL" id="PZQ99832.1"/>
    </source>
</evidence>